<dbReference type="PATRIC" id="fig|1122207.3.peg.2367"/>
<sequence length="213" mass="24579">MNIWNWLLSKLVKKPATESPEEIKNDVVSENEEPVVKSEELVVPATTEPKTSKEPTVKASETEILQDKEPVAPTEAELLEGYKKAMQLKKEGKVLAAEKLLMKSCVPASVYKGHYKELFKIWRQYNRDDLKAKKYRKVSDRVQKMLKLDDEMIAEMLRYWGTEQKKNLPEDYFDSDRNLLISDAKALRVAAEALQENKNVELADSLMEKFSKK</sequence>
<dbReference type="Proteomes" id="UP000054058">
    <property type="component" value="Unassembled WGS sequence"/>
</dbReference>
<reference evidence="2 3" key="1">
    <citation type="submission" date="2014-01" db="EMBL/GenBank/DDBJ databases">
        <title>Marinomonas ushuaiensis DSM 15871 Genome Sequencing.</title>
        <authorList>
            <person name="Lai Q."/>
            <person name="Shao Z.S."/>
        </authorList>
    </citation>
    <scope>NUCLEOTIDE SEQUENCE [LARGE SCALE GENOMIC DNA]</scope>
    <source>
        <strain evidence="2 3">DSM 15871</strain>
    </source>
</reference>
<name>X7E2C9_9GAMM</name>
<evidence type="ECO:0000313" key="2">
    <source>
        <dbReference type="EMBL" id="ETX10229.1"/>
    </source>
</evidence>
<dbReference type="OrthoDB" id="7066119at2"/>
<keyword evidence="3" id="KW-1185">Reference proteome</keyword>
<gene>
    <name evidence="2" type="ORF">MUS1_03730</name>
</gene>
<dbReference type="AlphaFoldDB" id="X7E2C9"/>
<feature type="region of interest" description="Disordered" evidence="1">
    <location>
        <begin position="16"/>
        <end position="63"/>
    </location>
</feature>
<evidence type="ECO:0000256" key="1">
    <source>
        <dbReference type="SAM" id="MobiDB-lite"/>
    </source>
</evidence>
<dbReference type="RefSeq" id="WP_051436231.1">
    <property type="nucleotide sequence ID" value="NZ_JAMB01000010.1"/>
</dbReference>
<protein>
    <submittedName>
        <fullName evidence="2">Uncharacterized protein</fullName>
    </submittedName>
</protein>
<comment type="caution">
    <text evidence="2">The sequence shown here is derived from an EMBL/GenBank/DDBJ whole genome shotgun (WGS) entry which is preliminary data.</text>
</comment>
<proteinExistence type="predicted"/>
<dbReference type="eggNOG" id="ENOG503427P">
    <property type="taxonomic scope" value="Bacteria"/>
</dbReference>
<organism evidence="2 3">
    <name type="scientific">Marinomonas ushuaiensis DSM 15871</name>
    <dbReference type="NCBI Taxonomy" id="1122207"/>
    <lineage>
        <taxon>Bacteria</taxon>
        <taxon>Pseudomonadati</taxon>
        <taxon>Pseudomonadota</taxon>
        <taxon>Gammaproteobacteria</taxon>
        <taxon>Oceanospirillales</taxon>
        <taxon>Oceanospirillaceae</taxon>
        <taxon>Marinomonas</taxon>
    </lineage>
</organism>
<dbReference type="EMBL" id="JAMB01000010">
    <property type="protein sequence ID" value="ETX10229.1"/>
    <property type="molecule type" value="Genomic_DNA"/>
</dbReference>
<accession>X7E2C9</accession>
<evidence type="ECO:0000313" key="3">
    <source>
        <dbReference type="Proteomes" id="UP000054058"/>
    </source>
</evidence>